<feature type="transmembrane region" description="Helical" evidence="7">
    <location>
        <begin position="172"/>
        <end position="196"/>
    </location>
</feature>
<evidence type="ECO:0000256" key="4">
    <source>
        <dbReference type="ARBA" id="ARBA00022692"/>
    </source>
</evidence>
<dbReference type="PANTHER" id="PTHR30347:SF1">
    <property type="entry name" value="MECHANOSENSITIVE CHANNEL MSCK"/>
    <property type="match status" value="1"/>
</dbReference>
<accession>A0A0D6B765</accession>
<dbReference type="InterPro" id="IPR023408">
    <property type="entry name" value="MscS_beta-dom_sf"/>
</dbReference>
<feature type="domain" description="Mechanosensitive ion channel MscS" evidence="8">
    <location>
        <begin position="263"/>
        <end position="329"/>
    </location>
</feature>
<dbReference type="InterPro" id="IPR010920">
    <property type="entry name" value="LSM_dom_sf"/>
</dbReference>
<dbReference type="EMBL" id="AP014800">
    <property type="protein sequence ID" value="BAQ70881.1"/>
    <property type="molecule type" value="Genomic_DNA"/>
</dbReference>
<evidence type="ECO:0000256" key="1">
    <source>
        <dbReference type="ARBA" id="ARBA00004651"/>
    </source>
</evidence>
<evidence type="ECO:0000313" key="10">
    <source>
        <dbReference type="EMBL" id="BAQ70881.1"/>
    </source>
</evidence>
<dbReference type="Gene3D" id="3.30.70.100">
    <property type="match status" value="1"/>
</dbReference>
<feature type="transmembrane region" description="Helical" evidence="7">
    <location>
        <begin position="242"/>
        <end position="260"/>
    </location>
</feature>
<evidence type="ECO:0000256" key="3">
    <source>
        <dbReference type="ARBA" id="ARBA00022475"/>
    </source>
</evidence>
<feature type="transmembrane region" description="Helical" evidence="7">
    <location>
        <begin position="33"/>
        <end position="54"/>
    </location>
</feature>
<keyword evidence="5 7" id="KW-1133">Transmembrane helix</keyword>
<reference evidence="10 11" key="1">
    <citation type="submission" date="2015-02" db="EMBL/GenBank/DDBJ databases">
        <title>Genome sequene of Rhodovulum sulfidophilum DSM 2351.</title>
        <authorList>
            <person name="Nagao N."/>
        </authorList>
    </citation>
    <scope>NUCLEOTIDE SEQUENCE [LARGE SCALE GENOMIC DNA]</scope>
    <source>
        <strain evidence="10 11">DSM 2351</strain>
    </source>
</reference>
<evidence type="ECO:0000256" key="7">
    <source>
        <dbReference type="SAM" id="Phobius"/>
    </source>
</evidence>
<feature type="transmembrane region" description="Helical" evidence="7">
    <location>
        <begin position="217"/>
        <end position="236"/>
    </location>
</feature>
<dbReference type="eggNOG" id="COG3264">
    <property type="taxonomic scope" value="Bacteria"/>
</dbReference>
<dbReference type="InterPro" id="IPR011066">
    <property type="entry name" value="MscS_channel_C_sf"/>
</dbReference>
<keyword evidence="3" id="KW-1003">Cell membrane</keyword>
<name>A0A0D6B765_RHOSU</name>
<dbReference type="Gene3D" id="2.30.30.60">
    <property type="match status" value="1"/>
</dbReference>
<dbReference type="AlphaFoldDB" id="A0A0D6B765"/>
<keyword evidence="6 7" id="KW-0472">Membrane</keyword>
<sequence>MESDPSPILQELQMLAEQARGFGQSLTRPGWRMYQIGILLGLFALAQIGAWMFYRRLYGWLRAREGWPIWRFRTALILLRRLRIILLVILAWITVWAMRELTWPSRSYLVAIGATLASAWLFVGLAARLVRNPFLRRLVTWGLWVYVTLYVIGLDDEAAAVLDSLRLGMGDLHLSALTLIRAAVVTGVLFTGARLIATTSAARIRRDDDISPSMRVLIVKILQMSLYGAAVFLGLKLAGFDLTGLAVLSGAIGVGLGFGLQKVVSNLVSGVIILLDKSIKPGDVISLGDTFGWINALGARYVSVVTREGKEYLIPNEDLITSQVVNWSHSNEFVRLDIFFGTSYGDDPHLVRRLAVEAAAGVDRVLAERPPVCHVVGFGDSSVDFILRFWIVDPSEGLTNVRGAVFLALWDAFKANGVTIPFPQREVTVLPGSRLAAEPLPDTVSDDPLPE</sequence>
<feature type="transmembrane region" description="Helical" evidence="7">
    <location>
        <begin position="134"/>
        <end position="152"/>
    </location>
</feature>
<dbReference type="InterPro" id="IPR049278">
    <property type="entry name" value="MS_channel_C"/>
</dbReference>
<dbReference type="GO" id="GO:0008381">
    <property type="term" value="F:mechanosensitive monoatomic ion channel activity"/>
    <property type="evidence" value="ECO:0007669"/>
    <property type="project" value="UniProtKB-ARBA"/>
</dbReference>
<dbReference type="Proteomes" id="UP000064912">
    <property type="component" value="Chromosome"/>
</dbReference>
<dbReference type="InterPro" id="IPR011014">
    <property type="entry name" value="MscS_channel_TM-2"/>
</dbReference>
<feature type="transmembrane region" description="Helical" evidence="7">
    <location>
        <begin position="75"/>
        <end position="96"/>
    </location>
</feature>
<evidence type="ECO:0000313" key="11">
    <source>
        <dbReference type="Proteomes" id="UP000064912"/>
    </source>
</evidence>
<feature type="domain" description="Mechanosensitive ion channel MscS C-terminal" evidence="9">
    <location>
        <begin position="340"/>
        <end position="419"/>
    </location>
</feature>
<evidence type="ECO:0000256" key="2">
    <source>
        <dbReference type="ARBA" id="ARBA00008017"/>
    </source>
</evidence>
<evidence type="ECO:0000256" key="5">
    <source>
        <dbReference type="ARBA" id="ARBA00022989"/>
    </source>
</evidence>
<evidence type="ECO:0000259" key="9">
    <source>
        <dbReference type="Pfam" id="PF21082"/>
    </source>
</evidence>
<proteinExistence type="inferred from homology"/>
<gene>
    <name evidence="10" type="ORF">NHU_03756</name>
</gene>
<protein>
    <submittedName>
        <fullName evidence="10">MscS Mechanosensitive ion channel</fullName>
    </submittedName>
</protein>
<evidence type="ECO:0000259" key="8">
    <source>
        <dbReference type="Pfam" id="PF00924"/>
    </source>
</evidence>
<dbReference type="GO" id="GO:0005886">
    <property type="term" value="C:plasma membrane"/>
    <property type="evidence" value="ECO:0007669"/>
    <property type="project" value="UniProtKB-SubCell"/>
</dbReference>
<dbReference type="RefSeq" id="WP_060835957.1">
    <property type="nucleotide sequence ID" value="NZ_MSYR01000001.1"/>
</dbReference>
<dbReference type="InterPro" id="IPR006685">
    <property type="entry name" value="MscS_channel_2nd"/>
</dbReference>
<comment type="subcellular location">
    <subcellularLocation>
        <location evidence="1">Cell membrane</location>
        <topology evidence="1">Multi-pass membrane protein</topology>
    </subcellularLocation>
</comment>
<dbReference type="OrthoDB" id="9799209at2"/>
<comment type="similarity">
    <text evidence="2">Belongs to the MscS (TC 1.A.23) family.</text>
</comment>
<dbReference type="InterPro" id="IPR052702">
    <property type="entry name" value="MscS-like_channel"/>
</dbReference>
<dbReference type="Gene3D" id="1.10.287.1260">
    <property type="match status" value="1"/>
</dbReference>
<keyword evidence="4 7" id="KW-0812">Transmembrane</keyword>
<dbReference type="KEGG" id="rsu:NHU_03756"/>
<dbReference type="SUPFAM" id="SSF50182">
    <property type="entry name" value="Sm-like ribonucleoproteins"/>
    <property type="match status" value="1"/>
</dbReference>
<dbReference type="Pfam" id="PF00924">
    <property type="entry name" value="MS_channel_2nd"/>
    <property type="match status" value="1"/>
</dbReference>
<organism evidence="10 11">
    <name type="scientific">Rhodovulum sulfidophilum</name>
    <name type="common">Rhodobacter sulfidophilus</name>
    <dbReference type="NCBI Taxonomy" id="35806"/>
    <lineage>
        <taxon>Bacteria</taxon>
        <taxon>Pseudomonadati</taxon>
        <taxon>Pseudomonadota</taxon>
        <taxon>Alphaproteobacteria</taxon>
        <taxon>Rhodobacterales</taxon>
        <taxon>Paracoccaceae</taxon>
        <taxon>Rhodovulum</taxon>
    </lineage>
</organism>
<dbReference type="SUPFAM" id="SSF82689">
    <property type="entry name" value="Mechanosensitive channel protein MscS (YggB), C-terminal domain"/>
    <property type="match status" value="1"/>
</dbReference>
<dbReference type="SUPFAM" id="SSF82861">
    <property type="entry name" value="Mechanosensitive channel protein MscS (YggB), transmembrane region"/>
    <property type="match status" value="1"/>
</dbReference>
<dbReference type="Pfam" id="PF21082">
    <property type="entry name" value="MS_channel_3rd"/>
    <property type="match status" value="1"/>
</dbReference>
<evidence type="ECO:0000256" key="6">
    <source>
        <dbReference type="ARBA" id="ARBA00023136"/>
    </source>
</evidence>
<feature type="transmembrane region" description="Helical" evidence="7">
    <location>
        <begin position="108"/>
        <end position="127"/>
    </location>
</feature>
<dbReference type="PANTHER" id="PTHR30347">
    <property type="entry name" value="POTASSIUM CHANNEL RELATED"/>
    <property type="match status" value="1"/>
</dbReference>
<dbReference type="PATRIC" id="fig|35806.4.peg.3850"/>